<dbReference type="GO" id="GO:0000977">
    <property type="term" value="F:RNA polymerase II transcription regulatory region sequence-specific DNA binding"/>
    <property type="evidence" value="ECO:0007669"/>
    <property type="project" value="TreeGrafter"/>
</dbReference>
<name>A0A9W2Z0U3_BIOGL</name>
<evidence type="ECO:0000259" key="9">
    <source>
        <dbReference type="SMART" id="SM01368"/>
    </source>
</evidence>
<keyword evidence="6" id="KW-0539">Nucleus</keyword>
<dbReference type="RefSeq" id="XP_055868658.1">
    <property type="nucleotide sequence ID" value="XM_056012683.1"/>
</dbReference>
<evidence type="ECO:0000256" key="2">
    <source>
        <dbReference type="ARBA" id="ARBA00009475"/>
    </source>
</evidence>
<evidence type="ECO:0000259" key="8">
    <source>
        <dbReference type="SMART" id="SM01367"/>
    </source>
</evidence>
<dbReference type="Gene3D" id="1.10.472.140">
    <property type="match status" value="1"/>
</dbReference>
<dbReference type="GO" id="GO:0006357">
    <property type="term" value="P:regulation of transcription by RNA polymerase II"/>
    <property type="evidence" value="ECO:0007669"/>
    <property type="project" value="InterPro"/>
</dbReference>
<dbReference type="InterPro" id="IPR028309">
    <property type="entry name" value="RB_fam"/>
</dbReference>
<gene>
    <name evidence="12" type="primary">LOC106056388</name>
</gene>
<evidence type="ECO:0000259" key="10">
    <source>
        <dbReference type="SMART" id="SM01369"/>
    </source>
</evidence>
<dbReference type="InterPro" id="IPR015030">
    <property type="entry name" value="RB_C"/>
</dbReference>
<dbReference type="PANTHER" id="PTHR13742:SF36">
    <property type="entry name" value="RETINOBLASTOMA-ASSOCIATED PROTEIN"/>
    <property type="match status" value="1"/>
</dbReference>
<keyword evidence="4" id="KW-0805">Transcription regulation</keyword>
<dbReference type="SMART" id="SM01369">
    <property type="entry name" value="Rb_C"/>
    <property type="match status" value="1"/>
</dbReference>
<dbReference type="PANTHER" id="PTHR13742">
    <property type="entry name" value="RETINOBLASTOMA-ASSOCIATED PROTEIN RB -RELATED"/>
    <property type="match status" value="1"/>
</dbReference>
<dbReference type="Pfam" id="PF11934">
    <property type="entry name" value="DUF3452"/>
    <property type="match status" value="1"/>
</dbReference>
<evidence type="ECO:0000256" key="7">
    <source>
        <dbReference type="ARBA" id="ARBA00023306"/>
    </source>
</evidence>
<dbReference type="OrthoDB" id="844594at2759"/>
<proteinExistence type="inferred from homology"/>
<dbReference type="GO" id="GO:0035189">
    <property type="term" value="C:Rb-E2F complex"/>
    <property type="evidence" value="ECO:0007669"/>
    <property type="project" value="TreeGrafter"/>
</dbReference>
<dbReference type="SMART" id="SM01367">
    <property type="entry name" value="DUF3452"/>
    <property type="match status" value="1"/>
</dbReference>
<dbReference type="SUPFAM" id="SSF47954">
    <property type="entry name" value="Cyclin-like"/>
    <property type="match status" value="2"/>
</dbReference>
<dbReference type="Pfam" id="PF01858">
    <property type="entry name" value="RB_A"/>
    <property type="match status" value="1"/>
</dbReference>
<dbReference type="GeneID" id="106056388"/>
<protein>
    <submittedName>
        <fullName evidence="12">Retinoblastoma-associated protein-like isoform X1</fullName>
    </submittedName>
</protein>
<evidence type="ECO:0000256" key="4">
    <source>
        <dbReference type="ARBA" id="ARBA00023015"/>
    </source>
</evidence>
<dbReference type="Pfam" id="PF08934">
    <property type="entry name" value="Rb_C"/>
    <property type="match status" value="1"/>
</dbReference>
<dbReference type="GO" id="GO:0000785">
    <property type="term" value="C:chromatin"/>
    <property type="evidence" value="ECO:0007669"/>
    <property type="project" value="TreeGrafter"/>
</dbReference>
<evidence type="ECO:0000256" key="5">
    <source>
        <dbReference type="ARBA" id="ARBA00023163"/>
    </source>
</evidence>
<dbReference type="Gene3D" id="1.10.472.10">
    <property type="entry name" value="Cyclin-like"/>
    <property type="match status" value="2"/>
</dbReference>
<comment type="subcellular location">
    <subcellularLocation>
        <location evidence="1">Nucleus</location>
    </subcellularLocation>
</comment>
<dbReference type="GO" id="GO:0048667">
    <property type="term" value="P:cell morphogenesis involved in neuron differentiation"/>
    <property type="evidence" value="ECO:0007669"/>
    <property type="project" value="TreeGrafter"/>
</dbReference>
<dbReference type="InterPro" id="IPR002719">
    <property type="entry name" value="RB_B"/>
</dbReference>
<dbReference type="AlphaFoldDB" id="A0A9W2Z0U3"/>
<dbReference type="SMART" id="SM01368">
    <property type="entry name" value="RB_A"/>
    <property type="match status" value="1"/>
</dbReference>
<dbReference type="InterPro" id="IPR002720">
    <property type="entry name" value="RB_A"/>
</dbReference>
<keyword evidence="7" id="KW-0131">Cell cycle</keyword>
<keyword evidence="11" id="KW-1185">Reference proteome</keyword>
<evidence type="ECO:0000256" key="6">
    <source>
        <dbReference type="ARBA" id="ARBA00023242"/>
    </source>
</evidence>
<organism evidence="11 12">
    <name type="scientific">Biomphalaria glabrata</name>
    <name type="common">Bloodfluke planorb</name>
    <name type="synonym">Freshwater snail</name>
    <dbReference type="NCBI Taxonomy" id="6526"/>
    <lineage>
        <taxon>Eukaryota</taxon>
        <taxon>Metazoa</taxon>
        <taxon>Spiralia</taxon>
        <taxon>Lophotrochozoa</taxon>
        <taxon>Mollusca</taxon>
        <taxon>Gastropoda</taxon>
        <taxon>Heterobranchia</taxon>
        <taxon>Euthyneura</taxon>
        <taxon>Panpulmonata</taxon>
        <taxon>Hygrophila</taxon>
        <taxon>Lymnaeoidea</taxon>
        <taxon>Planorbidae</taxon>
        <taxon>Biomphalaria</taxon>
    </lineage>
</organism>
<dbReference type="GO" id="GO:0031175">
    <property type="term" value="P:neuron projection development"/>
    <property type="evidence" value="ECO:0007669"/>
    <property type="project" value="TreeGrafter"/>
</dbReference>
<evidence type="ECO:0000256" key="1">
    <source>
        <dbReference type="ARBA" id="ARBA00004123"/>
    </source>
</evidence>
<feature type="domain" description="Retinoblastoma-associated protein N-terminal" evidence="8">
    <location>
        <begin position="123"/>
        <end position="262"/>
    </location>
</feature>
<reference evidence="12" key="1">
    <citation type="submission" date="2025-08" db="UniProtKB">
        <authorList>
            <consortium name="RefSeq"/>
        </authorList>
    </citation>
    <scope>IDENTIFICATION</scope>
</reference>
<feature type="domain" description="Retinoblastoma-associated protein A-box" evidence="9">
    <location>
        <begin position="376"/>
        <end position="572"/>
    </location>
</feature>
<dbReference type="Proteomes" id="UP001165740">
    <property type="component" value="Chromosome 15"/>
</dbReference>
<sequence length="887" mass="101042">MLPVAVDFVCSLASSSSRVKQLTRKSQYSVFGICSVQESAPPLQTEAMRELFYQASLQKYNELCRTEEITADVKQRGETYFQKLLHLDKANNLNMIDERGLFASVLYIAVIESSLPYGDMDPLFVDRPLEPSMTVSEILLKTDVNISQLFLTMEWIKSNISLTGTVNDHLKKLANKYLVVSALFNIFEGRLTSSVFKEENINEGADTEAFLPPIPETEGVSYRKKQCWVLYLLAKKHLLFEDQGLYSNFQLLLCCVELVLRQTPSFLLNEPYDSIRIGCYNNDQTMLQKLAEDFDVDAGQIIVLQQEHTESYFQSLLNEDGELDSESLCHEYLLSYQKEGDINELDFLLKESYIHALAQGGNQQQVQPKLSNEQTTPVRLAVNNIQEFLQHFAHLPDKPNDKLQAYFKKCSTNPSAVIDGKINVLRSKFLQEYQCGGTSEMKFNLAVKLYYKILETIIQNEASHLPPQSLSTLLNKDNFHASLLACAVEVVLVMYTQSWAQIAQISQEDKYSFPWILEVFSLQAYEFYKVIDSFLKAESKLSQDLVKHLQCLEVKVLESLAWCENSDLFNNFPEHDLGQKTPPSSPMESHDSNRNAVDLFLSPVHPSSSSFNTPSSSLSSIHASPVRKSANIDPGLCEEIGSNLPSQFKSRSLIHFLKRVLRLGFSRLSKLCTDLEISRELQHKIWTCFEHCVTKMPNLMKNRHIDQIIMCCIYSICKVCDNEVKRNSETEIKFKSIVNKYKNLAHAKQEIFKNVYIDDSKSDSVIAFYNTVFTVNMKEYILNFYPNRNVRQQLSPMPKQSPSYCLNGRKNFLISPLKESFKTPSSPGQMTPSTRLLYCFGDTVGSSEKLKGINETVKKFVPTGAKKRLNMDDLEMTSPPKAKKSLL</sequence>
<dbReference type="InterPro" id="IPR036915">
    <property type="entry name" value="Cyclin-like_sf"/>
</dbReference>
<accession>A0A9W2Z0U3</accession>
<keyword evidence="3" id="KW-0678">Repressor</keyword>
<dbReference type="InterPro" id="IPR024599">
    <property type="entry name" value="RB_N"/>
</dbReference>
<evidence type="ECO:0000313" key="11">
    <source>
        <dbReference type="Proteomes" id="UP001165740"/>
    </source>
</evidence>
<comment type="similarity">
    <text evidence="2">Belongs to the retinoblastoma protein (RB) family.</text>
</comment>
<keyword evidence="5" id="KW-0804">Transcription</keyword>
<dbReference type="Pfam" id="PF01857">
    <property type="entry name" value="RB_B"/>
    <property type="match status" value="1"/>
</dbReference>
<evidence type="ECO:0000313" key="12">
    <source>
        <dbReference type="RefSeq" id="XP_055868658.1"/>
    </source>
</evidence>
<feature type="domain" description="Retinoblastoma-associated protein C-terminal" evidence="10">
    <location>
        <begin position="782"/>
        <end position="886"/>
    </location>
</feature>
<dbReference type="OMA" id="VKDIGCI"/>
<dbReference type="GO" id="GO:2000134">
    <property type="term" value="P:negative regulation of G1/S transition of mitotic cell cycle"/>
    <property type="evidence" value="ECO:0007669"/>
    <property type="project" value="TreeGrafter"/>
</dbReference>
<evidence type="ECO:0000256" key="3">
    <source>
        <dbReference type="ARBA" id="ARBA00022491"/>
    </source>
</evidence>